<accession>A0A290S7A3</accession>
<evidence type="ECO:0000313" key="1">
    <source>
        <dbReference type="EMBL" id="ATC87952.1"/>
    </source>
</evidence>
<dbReference type="AlphaFoldDB" id="A0A290S7A3"/>
<organism evidence="1 2">
    <name type="scientific">Pseudoalteromonas arctica A 37-1-2</name>
    <dbReference type="NCBI Taxonomy" id="1117313"/>
    <lineage>
        <taxon>Bacteria</taxon>
        <taxon>Pseudomonadati</taxon>
        <taxon>Pseudomonadota</taxon>
        <taxon>Gammaproteobacteria</taxon>
        <taxon>Alteromonadales</taxon>
        <taxon>Pseudoalteromonadaceae</taxon>
        <taxon>Pseudoalteromonas</taxon>
    </lineage>
</organism>
<sequence length="40" mass="4669">MKVLTSFIISTLMFNYFNNKQKAQYALFIFGVWGHLPNAD</sequence>
<protein>
    <submittedName>
        <fullName evidence="1">Uncharacterized protein</fullName>
    </submittedName>
</protein>
<reference evidence="1 2" key="1">
    <citation type="journal article" date="2012" name="J. Bacteriol.">
        <title>Genome sequences of type strains of seven species of the marine bacterium Pseudoalteromonas.</title>
        <authorList>
            <person name="Xie B.B."/>
            <person name="Shu Y.L."/>
            <person name="Qin Q.L."/>
            <person name="Rong J.C."/>
            <person name="Zhang X.Y."/>
            <person name="Chen X.L."/>
            <person name="Shi M."/>
            <person name="He H.L."/>
            <person name="Zhou B.C."/>
            <person name="Zhang Y.Z."/>
        </authorList>
    </citation>
    <scope>NUCLEOTIDE SEQUENCE [LARGE SCALE GENOMIC DNA]</scope>
    <source>
        <strain evidence="1 2">A 37-1-2</strain>
    </source>
</reference>
<dbReference type="EMBL" id="CP011025">
    <property type="protein sequence ID" value="ATC87952.1"/>
    <property type="molecule type" value="Genomic_DNA"/>
</dbReference>
<dbReference type="Proteomes" id="UP000016505">
    <property type="component" value="Chromosome I"/>
</dbReference>
<gene>
    <name evidence="1" type="ORF">PARC_a3610</name>
</gene>
<proteinExistence type="predicted"/>
<evidence type="ECO:0000313" key="2">
    <source>
        <dbReference type="Proteomes" id="UP000016505"/>
    </source>
</evidence>
<name>A0A290S7A3_9GAMM</name>
<dbReference type="KEGG" id="part:PARC_a3610"/>